<evidence type="ECO:0007829" key="17">
    <source>
        <dbReference type="PDB" id="1V10"/>
    </source>
</evidence>
<dbReference type="EC" id="1.10.3.2" evidence="5"/>
<feature type="signal peptide" evidence="12">
    <location>
        <begin position="1"/>
        <end position="21"/>
    </location>
</feature>
<evidence type="ECO:0000256" key="1">
    <source>
        <dbReference type="ARBA" id="ARBA00000349"/>
    </source>
</evidence>
<evidence type="ECO:0000256" key="8">
    <source>
        <dbReference type="ARBA" id="ARBA00023002"/>
    </source>
</evidence>
<dbReference type="CDD" id="cd13903">
    <property type="entry name" value="CuRO_3_Tv-LCC_like"/>
    <property type="match status" value="1"/>
</dbReference>
<feature type="chain" id="PRO_5004275283" description="laccase" evidence="12">
    <location>
        <begin position="22"/>
        <end position="521"/>
    </location>
</feature>
<feature type="binding site" evidence="17">
    <location>
        <position position="85"/>
    </location>
    <ligand>
        <name>Cu(2+)</name>
        <dbReference type="ChEBI" id="CHEBI:29036"/>
        <label>1</label>
    </ligand>
</feature>
<feature type="domain" description="Plastocyanin-like" evidence="14">
    <location>
        <begin position="372"/>
        <end position="490"/>
    </location>
</feature>
<dbReference type="PDBsum" id="1V10"/>
<evidence type="ECO:0000256" key="6">
    <source>
        <dbReference type="ARBA" id="ARBA00022525"/>
    </source>
</evidence>
<organism evidence="16">
    <name type="scientific">Rigidoporus microporus</name>
    <dbReference type="NCBI Taxonomy" id="219653"/>
    <lineage>
        <taxon>Eukaryota</taxon>
        <taxon>Fungi</taxon>
        <taxon>Dikarya</taxon>
        <taxon>Basidiomycota</taxon>
        <taxon>Agaricomycotina</taxon>
        <taxon>Agaricomycetes</taxon>
        <taxon>Polyporales</taxon>
        <taxon>Meripilaceae</taxon>
        <taxon>Rigidoporus</taxon>
    </lineage>
</organism>
<dbReference type="PDB" id="1V10">
    <property type="method" value="X-ray"/>
    <property type="resolution" value="1.70 A"/>
    <property type="chains" value="A=1-521"/>
</dbReference>
<dbReference type="Pfam" id="PF07732">
    <property type="entry name" value="Cu-oxidase_3"/>
    <property type="match status" value="1"/>
</dbReference>
<feature type="binding site" evidence="17">
    <location>
        <position position="473"/>
    </location>
    <ligand>
        <name>Cu(2+)</name>
        <dbReference type="ChEBI" id="CHEBI:29036"/>
        <label>4</label>
    </ligand>
</feature>
<feature type="binding site" evidence="17">
    <location>
        <position position="420"/>
    </location>
    <ligand>
        <name>Cu(2+)</name>
        <dbReference type="ChEBI" id="CHEBI:29036"/>
        <label>1</label>
    </ligand>
</feature>
<feature type="disulfide bond" evidence="17">
    <location>
        <begin position="106"/>
        <end position="508"/>
    </location>
</feature>
<feature type="binding site" evidence="17">
    <location>
        <position position="87"/>
    </location>
    <ligand>
        <name>Cu(2+)</name>
        <dbReference type="ChEBI" id="CHEBI:29036"/>
        <label>2</label>
    </ligand>
</feature>
<dbReference type="InterPro" id="IPR033138">
    <property type="entry name" value="Cu_oxidase_CS"/>
</dbReference>
<feature type="binding site" evidence="17">
    <location>
        <position position="478"/>
    </location>
    <ligand>
        <name>Cu(2+)</name>
        <dbReference type="ChEBI" id="CHEBI:29036"/>
        <label>4</label>
    </ligand>
</feature>
<feature type="disulfide bond" evidence="17">
    <location>
        <begin position="138"/>
        <end position="231"/>
    </location>
</feature>
<feature type="domain" description="Plastocyanin-like" evidence="13">
    <location>
        <begin position="164"/>
        <end position="310"/>
    </location>
</feature>
<evidence type="ECO:0000259" key="15">
    <source>
        <dbReference type="Pfam" id="PF07732"/>
    </source>
</evidence>
<keyword evidence="17" id="KW-0002">3D-structure</keyword>
<dbReference type="SMR" id="Q6H9H7"/>
<feature type="binding site" evidence="17">
    <location>
        <position position="472"/>
    </location>
    <ligand>
        <name>Cu(2+)</name>
        <dbReference type="ChEBI" id="CHEBI:29036"/>
        <label>3</label>
    </ligand>
</feature>
<dbReference type="EvolutionaryTrace" id="Q6H9H7"/>
<evidence type="ECO:0000256" key="4">
    <source>
        <dbReference type="ARBA" id="ARBA00010609"/>
    </source>
</evidence>
<evidence type="ECO:0000256" key="10">
    <source>
        <dbReference type="ARBA" id="ARBA00023157"/>
    </source>
</evidence>
<sequence>MPSFASLKSLVVLSLTSLSLAATVALDLHILNANLDPDGTGARSAVTAEGTTIAPLITGNIDDRFQINVIDQLTDANMRRATSIHWHGFFQAGTTEMDGPAFVNQCPIIPNESFVYDFVVPGQAGTYWYHSHLSTQYCDGLRGAFVVYDPNDPHLSLYDVDDASTVITIADWYHSLSTVLFPNPNKAPPAPDTTLINGLGRNSANPSAGQLAVVSVQSGKRYRFRIVSTSCFPNYAFSIDGHRMTVIEVDGVSHQPLTVDSLTIFAGQRYSVVVEANQAVGNYWIRANPSNGRNGFTGGINSAIFRYEGAAVAEPTTSQNSGTALNEANLIPLINPGAPGNPVPGGADINLNLRIGRNATTADFTINGAPFIPPTVPVLLQILSGVTNPNDLLPGGAVISLPANQVIEISIPGGGNHPFHLHGHNFDVVRTPGSSVYNYVNPVRRDVVSIGGGGDNVTFRFVTDNPGPWFLHCHIDWHLEAGLAVVFAEDIPNIPIANAISPAWDDLCPKYNANNPDSGLA</sequence>
<dbReference type="PANTHER" id="PTHR11709">
    <property type="entry name" value="MULTI-COPPER OXIDASE"/>
    <property type="match status" value="1"/>
</dbReference>
<evidence type="ECO:0000256" key="2">
    <source>
        <dbReference type="ARBA" id="ARBA00001935"/>
    </source>
</evidence>
<dbReference type="InterPro" id="IPR011706">
    <property type="entry name" value="Cu-oxidase_C"/>
</dbReference>
<proteinExistence type="evidence at protein level"/>
<reference evidence="16" key="1">
    <citation type="submission" date="2003-12" db="EMBL/GenBank/DDBJ databases">
        <title>Cloning and structure of laccase from Rigidoporus lignosus.</title>
        <authorList>
            <person name="Rizzi M."/>
            <person name="Iacobazzi V."/>
            <person name="Cambria M."/>
            <person name="Palmieri F."/>
        </authorList>
    </citation>
    <scope>NUCLEOTIDE SEQUENCE</scope>
</reference>
<dbReference type="Pfam" id="PF00394">
    <property type="entry name" value="Cu-oxidase"/>
    <property type="match status" value="1"/>
</dbReference>
<dbReference type="PROSITE" id="PS00080">
    <property type="entry name" value="MULTICOPPER_OXIDASE2"/>
    <property type="match status" value="1"/>
</dbReference>
<evidence type="ECO:0000259" key="13">
    <source>
        <dbReference type="Pfam" id="PF00394"/>
    </source>
</evidence>
<evidence type="ECO:0000256" key="7">
    <source>
        <dbReference type="ARBA" id="ARBA00022723"/>
    </source>
</evidence>
<feature type="domain" description="Plastocyanin-like" evidence="15">
    <location>
        <begin position="33"/>
        <end position="151"/>
    </location>
</feature>
<keyword evidence="12" id="KW-0732">Signal</keyword>
<dbReference type="InterPro" id="IPR011707">
    <property type="entry name" value="Cu-oxidase-like_N"/>
</dbReference>
<dbReference type="PANTHER" id="PTHR11709:SF511">
    <property type="entry name" value="LACCASE"/>
    <property type="match status" value="1"/>
</dbReference>
<keyword evidence="6" id="KW-0964">Secreted</keyword>
<feature type="binding site" evidence="17">
    <location>
        <position position="130"/>
    </location>
    <ligand>
        <name>Cu(2+)</name>
        <dbReference type="ChEBI" id="CHEBI:29036"/>
        <label>2</label>
    </ligand>
</feature>
<dbReference type="InterPro" id="IPR045087">
    <property type="entry name" value="Cu-oxidase_fam"/>
</dbReference>
<dbReference type="GO" id="GO:0005507">
    <property type="term" value="F:copper ion binding"/>
    <property type="evidence" value="ECO:0007669"/>
    <property type="project" value="InterPro"/>
</dbReference>
<dbReference type="AlphaFoldDB" id="Q6H9H7"/>
<comment type="cofactor">
    <cofactor evidence="2">
        <name>Cu cation</name>
        <dbReference type="ChEBI" id="CHEBI:23378"/>
    </cofactor>
</comment>
<feature type="binding site" evidence="17">
    <location>
        <position position="422"/>
    </location>
    <ligand>
        <name>Cu(2+)</name>
        <dbReference type="ChEBI" id="CHEBI:29036"/>
        <label>3</label>
    </ligand>
</feature>
<evidence type="ECO:0000256" key="5">
    <source>
        <dbReference type="ARBA" id="ARBA00012297"/>
    </source>
</evidence>
<comment type="catalytic activity">
    <reaction evidence="1">
        <text>4 hydroquinone + O2 = 4 benzosemiquinone + 2 H2O</text>
        <dbReference type="Rhea" id="RHEA:11276"/>
        <dbReference type="ChEBI" id="CHEBI:15377"/>
        <dbReference type="ChEBI" id="CHEBI:15379"/>
        <dbReference type="ChEBI" id="CHEBI:17594"/>
        <dbReference type="ChEBI" id="CHEBI:17977"/>
        <dbReference type="EC" id="1.10.3.2"/>
    </reaction>
</comment>
<dbReference type="EMBL" id="AJ609490">
    <property type="protein sequence ID" value="CAE81289.1"/>
    <property type="molecule type" value="mRNA"/>
</dbReference>
<dbReference type="InterPro" id="IPR001117">
    <property type="entry name" value="Cu-oxidase_2nd"/>
</dbReference>
<accession>Q6H9H7</accession>
<evidence type="ECO:0000256" key="9">
    <source>
        <dbReference type="ARBA" id="ARBA00023008"/>
    </source>
</evidence>
<reference evidence="17" key="2">
    <citation type="journal article" date="2004" name="J. Mol. Biol.">
        <title>The structure of Rigidoporus lignosus Laccase containing a full complement of copper ions, reveals an asymmetrical arrangement for the T3 copper pair.</title>
        <authorList>
            <person name="Garavaglia S."/>
            <person name="Cambria M.T."/>
            <person name="Miglio M."/>
            <person name="Ragusa S."/>
            <person name="Iacobazzi V."/>
            <person name="Palmieri F."/>
            <person name="D'Ambrosio C."/>
            <person name="Scaloni A."/>
            <person name="Rizzi M."/>
        </authorList>
    </citation>
    <scope>X-RAY CRYSTALLOGRAPHY (1.70 ANGSTROMS) IN COMPLEX WITH CU(2+)</scope>
    <scope>DISULFIDE BONDS</scope>
</reference>
<keyword evidence="10" id="KW-1015">Disulfide bond</keyword>
<keyword evidence="9" id="KW-0186">Copper</keyword>
<dbReference type="CAZy" id="AA1">
    <property type="family name" value="Auxiliary Activities 1"/>
</dbReference>
<dbReference type="GO" id="GO:0052716">
    <property type="term" value="F:hydroquinone:oxygen oxidoreductase activity"/>
    <property type="evidence" value="ECO:0007669"/>
    <property type="project" value="UniProtKB-EC"/>
</dbReference>
<evidence type="ECO:0000256" key="3">
    <source>
        <dbReference type="ARBA" id="ARBA00004613"/>
    </source>
</evidence>
<feature type="binding site" evidence="17">
    <location>
        <position position="417"/>
    </location>
    <ligand>
        <name>Cu(2+)</name>
        <dbReference type="ChEBI" id="CHEBI:29036"/>
        <label>4</label>
    </ligand>
</feature>
<dbReference type="GO" id="GO:0005576">
    <property type="term" value="C:extracellular region"/>
    <property type="evidence" value="ECO:0007669"/>
    <property type="project" value="UniProtKB-SubCell"/>
</dbReference>
<evidence type="ECO:0000256" key="11">
    <source>
        <dbReference type="ARBA" id="ARBA00023180"/>
    </source>
</evidence>
<evidence type="ECO:0000313" key="16">
    <source>
        <dbReference type="EMBL" id="CAE81289.1"/>
    </source>
</evidence>
<comment type="subcellular location">
    <subcellularLocation>
        <location evidence="3">Secreted</location>
    </subcellularLocation>
</comment>
<dbReference type="FunFam" id="2.60.40.420:FF:000045">
    <property type="entry name" value="Laccase 2"/>
    <property type="match status" value="1"/>
</dbReference>
<keyword evidence="11" id="KW-0325">Glycoprotein</keyword>
<name>Q6H9H7_9APHY</name>
<dbReference type="Pfam" id="PF07731">
    <property type="entry name" value="Cu-oxidase_2"/>
    <property type="match status" value="1"/>
</dbReference>
<feature type="binding site" evidence="17">
    <location>
        <position position="474"/>
    </location>
    <ligand>
        <name>Cu(2+)</name>
        <dbReference type="ChEBI" id="CHEBI:29036"/>
        <label>2</label>
    </ligand>
</feature>
<protein>
    <recommendedName>
        <fullName evidence="5">laccase</fullName>
        <ecNumber evidence="5">1.10.3.2</ecNumber>
    </recommendedName>
</protein>
<dbReference type="Gene3D" id="2.60.40.420">
    <property type="entry name" value="Cupredoxins - blue copper proteins"/>
    <property type="match status" value="3"/>
</dbReference>
<keyword evidence="8 16" id="KW-0560">Oxidoreductase</keyword>
<evidence type="ECO:0000256" key="12">
    <source>
        <dbReference type="SAM" id="SignalP"/>
    </source>
</evidence>
<keyword evidence="7 17" id="KW-0479">Metal-binding</keyword>
<dbReference type="InterPro" id="IPR008972">
    <property type="entry name" value="Cupredoxin"/>
</dbReference>
<comment type="similarity">
    <text evidence="4">Belongs to the multicopper oxidase family.</text>
</comment>
<feature type="binding site" evidence="17">
    <location>
        <position position="132"/>
    </location>
    <ligand>
        <name>Cu(2+)</name>
        <dbReference type="ChEBI" id="CHEBI:29036"/>
        <label>3</label>
    </ligand>
</feature>
<dbReference type="InterPro" id="IPR002355">
    <property type="entry name" value="Cu_oxidase_Cu_BS"/>
</dbReference>
<evidence type="ECO:0000259" key="14">
    <source>
        <dbReference type="Pfam" id="PF07731"/>
    </source>
</evidence>
<dbReference type="SUPFAM" id="SSF49503">
    <property type="entry name" value="Cupredoxins"/>
    <property type="match status" value="3"/>
</dbReference>
<dbReference type="PROSITE" id="PS00079">
    <property type="entry name" value="MULTICOPPER_OXIDASE1"/>
    <property type="match status" value="2"/>
</dbReference>